<proteinExistence type="predicted"/>
<dbReference type="CDD" id="cd00093">
    <property type="entry name" value="HTH_XRE"/>
    <property type="match status" value="1"/>
</dbReference>
<organism evidence="2 3">
    <name type="scientific">Pseudobacillus wudalianchiensis</name>
    <dbReference type="NCBI Taxonomy" id="1743143"/>
    <lineage>
        <taxon>Bacteria</taxon>
        <taxon>Bacillati</taxon>
        <taxon>Bacillota</taxon>
        <taxon>Bacilli</taxon>
        <taxon>Bacillales</taxon>
        <taxon>Bacillaceae</taxon>
        <taxon>Pseudobacillus</taxon>
    </lineage>
</organism>
<evidence type="ECO:0000313" key="3">
    <source>
        <dbReference type="Proteomes" id="UP000092578"/>
    </source>
</evidence>
<dbReference type="AlphaFoldDB" id="A0A1B9B8Z4"/>
<dbReference type="SMART" id="SM00530">
    <property type="entry name" value="HTH_XRE"/>
    <property type="match status" value="1"/>
</dbReference>
<feature type="domain" description="HTH cro/C1-type" evidence="1">
    <location>
        <begin position="14"/>
        <end position="46"/>
    </location>
</feature>
<dbReference type="Proteomes" id="UP000092578">
    <property type="component" value="Unassembled WGS sequence"/>
</dbReference>
<keyword evidence="3" id="KW-1185">Reference proteome</keyword>
<dbReference type="InterPro" id="IPR001387">
    <property type="entry name" value="Cro/C1-type_HTH"/>
</dbReference>
<dbReference type="Pfam" id="PF12844">
    <property type="entry name" value="HTH_19"/>
    <property type="match status" value="1"/>
</dbReference>
<protein>
    <submittedName>
        <fullName evidence="2">Transcriptional regulator</fullName>
    </submittedName>
</protein>
<dbReference type="SUPFAM" id="SSF47413">
    <property type="entry name" value="lambda repressor-like DNA-binding domains"/>
    <property type="match status" value="1"/>
</dbReference>
<accession>A0A1B9B8Z4</accession>
<dbReference type="PROSITE" id="PS50943">
    <property type="entry name" value="HTH_CROC1"/>
    <property type="match status" value="1"/>
</dbReference>
<dbReference type="GO" id="GO:0003677">
    <property type="term" value="F:DNA binding"/>
    <property type="evidence" value="ECO:0007669"/>
    <property type="project" value="InterPro"/>
</dbReference>
<evidence type="ECO:0000313" key="2">
    <source>
        <dbReference type="EMBL" id="OCA92558.1"/>
    </source>
</evidence>
<dbReference type="EMBL" id="MAYT01000001">
    <property type="protein sequence ID" value="OCA92558.1"/>
    <property type="molecule type" value="Genomic_DNA"/>
</dbReference>
<comment type="caution">
    <text evidence="2">The sequence shown here is derived from an EMBL/GenBank/DDBJ whole genome shotgun (WGS) entry which is preliminary data.</text>
</comment>
<name>A0A1B9B8Z4_9BACI</name>
<dbReference type="InterPro" id="IPR010982">
    <property type="entry name" value="Lambda_DNA-bd_dom_sf"/>
</dbReference>
<gene>
    <name evidence="2" type="ORF">A8F95_02345</name>
</gene>
<reference evidence="3" key="1">
    <citation type="submission" date="2016-05" db="EMBL/GenBank/DDBJ databases">
        <authorList>
            <person name="Liu B."/>
            <person name="Wang J."/>
            <person name="Zhu Y."/>
            <person name="Liu G."/>
            <person name="Chen Q."/>
            <person name="Chen Z."/>
            <person name="Lan J."/>
            <person name="Che J."/>
            <person name="Ge C."/>
            <person name="Shi H."/>
            <person name="Pan Z."/>
            <person name="Liu X."/>
        </authorList>
    </citation>
    <scope>NUCLEOTIDE SEQUENCE [LARGE SCALE GENOMIC DNA]</scope>
    <source>
        <strain evidence="3">FJAT-27215</strain>
    </source>
</reference>
<dbReference type="RefSeq" id="WP_065409046.1">
    <property type="nucleotide sequence ID" value="NZ_MAYT01000001.1"/>
</dbReference>
<evidence type="ECO:0000259" key="1">
    <source>
        <dbReference type="PROSITE" id="PS50943"/>
    </source>
</evidence>
<sequence>MNEKDVIDVISKKIKLIRHEKGYTQEKMAEVLGISKKTLVQIEKERIPATWTSVIATCALFRDSEVIQAALGEDPLEVIETLAHGKIDRPKEKTLGGKVWWKQIKKEKGFILQQNMISKHYRIIDLDNYRWFSSFESDETFIYFDELLKNSPANS</sequence>
<dbReference type="Gene3D" id="1.10.260.40">
    <property type="entry name" value="lambda repressor-like DNA-binding domains"/>
    <property type="match status" value="1"/>
</dbReference>